<organism evidence="2">
    <name type="scientific">Macrobdella decora</name>
    <name type="common">North American leech</name>
    <dbReference type="NCBI Taxonomy" id="6405"/>
    <lineage>
        <taxon>Eukaryota</taxon>
        <taxon>Metazoa</taxon>
        <taxon>Spiralia</taxon>
        <taxon>Lophotrochozoa</taxon>
        <taxon>Annelida</taxon>
        <taxon>Clitellata</taxon>
        <taxon>Hirudinea</taxon>
        <taxon>Hirudinida</taxon>
        <taxon>Hirudiniformes</taxon>
        <taxon>Hirudinidae</taxon>
        <taxon>Macrobdella</taxon>
    </lineage>
</organism>
<dbReference type="EMBL" id="MH672572">
    <property type="protein sequence ID" value="QBP37043.1"/>
    <property type="molecule type" value="mRNA"/>
</dbReference>
<feature type="signal peptide" evidence="1">
    <location>
        <begin position="1"/>
        <end position="19"/>
    </location>
</feature>
<evidence type="ECO:0000256" key="1">
    <source>
        <dbReference type="SAM" id="SignalP"/>
    </source>
</evidence>
<evidence type="ECO:0000313" key="2">
    <source>
        <dbReference type="EMBL" id="QBP37042.1"/>
    </source>
</evidence>
<name>A0A482JSZ8_MACDE</name>
<accession>A0A482JSZ8</accession>
<dbReference type="AlphaFoldDB" id="A0A482JSZ8"/>
<sequence>MFSTKVLVFAALCICLTHAMTYKDCTADTTTGCLCGGHLCTGACANDKCNKNDRGTYVKQTVDDVFESFSLDGEN</sequence>
<reference evidence="2" key="1">
    <citation type="submission" date="2018-07" db="EMBL/GenBank/DDBJ databases">
        <title>Hirudin and decorsins of the north american medicinal leech Macrobdella decora: gene structure reveals homology to hirudins and hirudin-like factors of eurasian medicinal leeches.</title>
        <authorList>
            <person name="Mueller C.H."/>
        </authorList>
    </citation>
    <scope>NUCLEOTIDE SEQUENCE</scope>
</reference>
<feature type="chain" id="PRO_5036355144" evidence="1">
    <location>
        <begin position="20"/>
        <end position="75"/>
    </location>
</feature>
<dbReference type="EMBL" id="MH672571">
    <property type="protein sequence ID" value="QBP37042.1"/>
    <property type="molecule type" value="Genomic_DNA"/>
</dbReference>
<dbReference type="SMR" id="A0A482JSZ8"/>
<protein>
    <submittedName>
        <fullName evidence="2">Hirudin</fullName>
    </submittedName>
</protein>
<keyword evidence="1" id="KW-0732">Signal</keyword>
<proteinExistence type="evidence at transcript level"/>